<organism evidence="2 3">
    <name type="scientific">Portunus trituberculatus</name>
    <name type="common">Swimming crab</name>
    <name type="synonym">Neptunus trituberculatus</name>
    <dbReference type="NCBI Taxonomy" id="210409"/>
    <lineage>
        <taxon>Eukaryota</taxon>
        <taxon>Metazoa</taxon>
        <taxon>Ecdysozoa</taxon>
        <taxon>Arthropoda</taxon>
        <taxon>Crustacea</taxon>
        <taxon>Multicrustacea</taxon>
        <taxon>Malacostraca</taxon>
        <taxon>Eumalacostraca</taxon>
        <taxon>Eucarida</taxon>
        <taxon>Decapoda</taxon>
        <taxon>Pleocyemata</taxon>
        <taxon>Brachyura</taxon>
        <taxon>Eubrachyura</taxon>
        <taxon>Portunoidea</taxon>
        <taxon>Portunidae</taxon>
        <taxon>Portuninae</taxon>
        <taxon>Portunus</taxon>
    </lineage>
</organism>
<accession>A0A5B7JTN8</accession>
<feature type="region of interest" description="Disordered" evidence="1">
    <location>
        <begin position="1"/>
        <end position="80"/>
    </location>
</feature>
<dbReference type="EMBL" id="VSRR010112772">
    <property type="protein sequence ID" value="MPC98139.1"/>
    <property type="molecule type" value="Genomic_DNA"/>
</dbReference>
<evidence type="ECO:0000313" key="3">
    <source>
        <dbReference type="Proteomes" id="UP000324222"/>
    </source>
</evidence>
<evidence type="ECO:0000256" key="1">
    <source>
        <dbReference type="SAM" id="MobiDB-lite"/>
    </source>
</evidence>
<proteinExistence type="predicted"/>
<dbReference type="AlphaFoldDB" id="A0A5B7JTN8"/>
<gene>
    <name evidence="2" type="ORF">E2C01_093491</name>
</gene>
<feature type="compositionally biased region" description="Basic and acidic residues" evidence="1">
    <location>
        <begin position="26"/>
        <end position="39"/>
    </location>
</feature>
<comment type="caution">
    <text evidence="2">The sequence shown here is derived from an EMBL/GenBank/DDBJ whole genome shotgun (WGS) entry which is preliminary data.</text>
</comment>
<keyword evidence="3" id="KW-1185">Reference proteome</keyword>
<sequence>MNKTETVIPAAPHSPAKPRPRTPHTPHQDKGRRDGEGSRKVQATGKENKEVKEKHRSSPLCLRPNCDLNSPGDQKCGSGQGSVSIILEKSIIC</sequence>
<name>A0A5B7JTN8_PORTR</name>
<protein>
    <submittedName>
        <fullName evidence="2">Uncharacterized protein</fullName>
    </submittedName>
</protein>
<dbReference type="Proteomes" id="UP000324222">
    <property type="component" value="Unassembled WGS sequence"/>
</dbReference>
<evidence type="ECO:0000313" key="2">
    <source>
        <dbReference type="EMBL" id="MPC98139.1"/>
    </source>
</evidence>
<reference evidence="2 3" key="1">
    <citation type="submission" date="2019-05" db="EMBL/GenBank/DDBJ databases">
        <title>Another draft genome of Portunus trituberculatus and its Hox gene families provides insights of decapod evolution.</title>
        <authorList>
            <person name="Jeong J.-H."/>
            <person name="Song I."/>
            <person name="Kim S."/>
            <person name="Choi T."/>
            <person name="Kim D."/>
            <person name="Ryu S."/>
            <person name="Kim W."/>
        </authorList>
    </citation>
    <scope>NUCLEOTIDE SEQUENCE [LARGE SCALE GENOMIC DNA]</scope>
    <source>
        <tissue evidence="2">Muscle</tissue>
    </source>
</reference>